<reference evidence="9" key="1">
    <citation type="submission" date="2022-07" db="EMBL/GenBank/DDBJ databases">
        <title>FELIX.</title>
        <authorList>
            <person name="Wan K.H."/>
            <person name="Park S."/>
            <person name="Lawrence Q."/>
            <person name="Eichenberger J.P."/>
            <person name="Booth B.W."/>
            <person name="Piaggio A.J."/>
            <person name="Chandler J.C."/>
            <person name="Franklin A.B."/>
            <person name="Celniker S.E."/>
        </authorList>
    </citation>
    <scope>NUCLEOTIDE SEQUENCE</scope>
    <source>
        <strain evidence="9">QA-1986 374</strain>
    </source>
</reference>
<feature type="transmembrane region" description="Helical" evidence="7">
    <location>
        <begin position="297"/>
        <end position="315"/>
    </location>
</feature>
<feature type="transmembrane region" description="Helical" evidence="7">
    <location>
        <begin position="119"/>
        <end position="137"/>
    </location>
</feature>
<feature type="transmembrane region" description="Helical" evidence="7">
    <location>
        <begin position="52"/>
        <end position="76"/>
    </location>
</feature>
<name>A0ABY5JP68_9BACI</name>
<evidence type="ECO:0000256" key="3">
    <source>
        <dbReference type="ARBA" id="ARBA00022475"/>
    </source>
</evidence>
<dbReference type="EMBL" id="CP101914">
    <property type="protein sequence ID" value="UUI02098.1"/>
    <property type="molecule type" value="Genomic_DNA"/>
</dbReference>
<feature type="transmembrane region" description="Helical" evidence="7">
    <location>
        <begin position="261"/>
        <end position="285"/>
    </location>
</feature>
<keyword evidence="4 7" id="KW-0812">Transmembrane</keyword>
<dbReference type="PANTHER" id="PTHR23513:SF6">
    <property type="entry name" value="MAJOR FACILITATOR SUPERFAMILY ASSOCIATED DOMAIN-CONTAINING PROTEIN"/>
    <property type="match status" value="1"/>
</dbReference>
<dbReference type="Pfam" id="PF05977">
    <property type="entry name" value="MFS_3"/>
    <property type="match status" value="1"/>
</dbReference>
<feature type="transmembrane region" description="Helical" evidence="7">
    <location>
        <begin position="384"/>
        <end position="407"/>
    </location>
</feature>
<dbReference type="Gene3D" id="1.20.1250.20">
    <property type="entry name" value="MFS general substrate transporter like domains"/>
    <property type="match status" value="1"/>
</dbReference>
<keyword evidence="3" id="KW-1003">Cell membrane</keyword>
<feature type="transmembrane region" description="Helical" evidence="7">
    <location>
        <begin position="183"/>
        <end position="205"/>
    </location>
</feature>
<keyword evidence="10" id="KW-1185">Reference proteome</keyword>
<evidence type="ECO:0000256" key="7">
    <source>
        <dbReference type="SAM" id="Phobius"/>
    </source>
</evidence>
<evidence type="ECO:0000256" key="2">
    <source>
        <dbReference type="ARBA" id="ARBA00022448"/>
    </source>
</evidence>
<dbReference type="Proteomes" id="UP001059773">
    <property type="component" value="Chromosome"/>
</dbReference>
<feature type="transmembrane region" description="Helical" evidence="7">
    <location>
        <begin position="88"/>
        <end position="107"/>
    </location>
</feature>
<evidence type="ECO:0000256" key="4">
    <source>
        <dbReference type="ARBA" id="ARBA00022692"/>
    </source>
</evidence>
<feature type="transmembrane region" description="Helical" evidence="7">
    <location>
        <begin position="351"/>
        <end position="372"/>
    </location>
</feature>
<gene>
    <name evidence="9" type="ORF">NP439_18935</name>
</gene>
<dbReference type="InterPro" id="IPR020846">
    <property type="entry name" value="MFS_dom"/>
</dbReference>
<sequence>MKTINSHFLFIFSQFRLKVNSSWFKGDDGMESKQVIEGREEPTSLWKNKNFLFLWGGSTVQSIGMQMYTLAIPLLIYSMTESALAMSAMRAIDFFPNIFLGIIAGVLVDRMNRKRMMRWTSLISIMASLGIIMLLVSNTIQLWHLYILGFVLSSAGYTFGNAHHSVMPQIVSKEQLTSANARLSFVNTFIQTVGPGLAGILLGIVTTASVLSIYTMSLIILFICVEFVQVPEKKPRKGEQARSWTREMKEGWRELFQNKTLLTPTITIIFINLAMSLVIGVLVFYAADQLHASEKEIGLMFSISSLGGLLGALAVKPLRKKFNRGRIFTSFRLVDVIAMVLLIFANTWWLLGIGLAIRTFSTVISNIIYLAIRQEVTPNHMLGRVAGTASMFMKLTLPFGLFIAGIWAEWLPVPLLFIFSAAIFLTLFLWLSRHSFRKVA</sequence>
<evidence type="ECO:0000256" key="1">
    <source>
        <dbReference type="ARBA" id="ARBA00004651"/>
    </source>
</evidence>
<feature type="domain" description="Major facilitator superfamily (MFS) profile" evidence="8">
    <location>
        <begin position="260"/>
        <end position="440"/>
    </location>
</feature>
<feature type="transmembrane region" description="Helical" evidence="7">
    <location>
        <begin position="327"/>
        <end position="345"/>
    </location>
</feature>
<organism evidence="9 10">
    <name type="scientific">Oceanobacillus jeddahense</name>
    <dbReference type="NCBI Taxonomy" id="1462527"/>
    <lineage>
        <taxon>Bacteria</taxon>
        <taxon>Bacillati</taxon>
        <taxon>Bacillota</taxon>
        <taxon>Bacilli</taxon>
        <taxon>Bacillales</taxon>
        <taxon>Bacillaceae</taxon>
        <taxon>Oceanobacillus</taxon>
    </lineage>
</organism>
<evidence type="ECO:0000256" key="6">
    <source>
        <dbReference type="ARBA" id="ARBA00023136"/>
    </source>
</evidence>
<evidence type="ECO:0000256" key="5">
    <source>
        <dbReference type="ARBA" id="ARBA00022989"/>
    </source>
</evidence>
<evidence type="ECO:0000313" key="9">
    <source>
        <dbReference type="EMBL" id="UUI02098.1"/>
    </source>
</evidence>
<feature type="transmembrane region" description="Helical" evidence="7">
    <location>
        <begin position="143"/>
        <end position="162"/>
    </location>
</feature>
<keyword evidence="6 7" id="KW-0472">Membrane</keyword>
<evidence type="ECO:0000259" key="8">
    <source>
        <dbReference type="PROSITE" id="PS50850"/>
    </source>
</evidence>
<dbReference type="SUPFAM" id="SSF103473">
    <property type="entry name" value="MFS general substrate transporter"/>
    <property type="match status" value="1"/>
</dbReference>
<protein>
    <submittedName>
        <fullName evidence="9">MFS transporter</fullName>
    </submittedName>
</protein>
<dbReference type="InterPro" id="IPR036259">
    <property type="entry name" value="MFS_trans_sf"/>
</dbReference>
<evidence type="ECO:0000313" key="10">
    <source>
        <dbReference type="Proteomes" id="UP001059773"/>
    </source>
</evidence>
<comment type="subcellular location">
    <subcellularLocation>
        <location evidence="1">Cell membrane</location>
        <topology evidence="1">Multi-pass membrane protein</topology>
    </subcellularLocation>
</comment>
<feature type="transmembrane region" description="Helical" evidence="7">
    <location>
        <begin position="413"/>
        <end position="431"/>
    </location>
</feature>
<dbReference type="CDD" id="cd06173">
    <property type="entry name" value="MFS_MefA_like"/>
    <property type="match status" value="1"/>
</dbReference>
<proteinExistence type="predicted"/>
<dbReference type="PROSITE" id="PS50850">
    <property type="entry name" value="MFS"/>
    <property type="match status" value="1"/>
</dbReference>
<keyword evidence="5 7" id="KW-1133">Transmembrane helix</keyword>
<keyword evidence="2" id="KW-0813">Transport</keyword>
<dbReference type="InterPro" id="IPR010290">
    <property type="entry name" value="TM_effector"/>
</dbReference>
<accession>A0ABY5JP68</accession>
<feature type="transmembrane region" description="Helical" evidence="7">
    <location>
        <begin position="211"/>
        <end position="228"/>
    </location>
</feature>
<dbReference type="PANTHER" id="PTHR23513">
    <property type="entry name" value="INTEGRAL MEMBRANE EFFLUX PROTEIN-RELATED"/>
    <property type="match status" value="1"/>
</dbReference>